<gene>
    <name evidence="3" type="primary">LOC128202498</name>
</gene>
<keyword evidence="2" id="KW-1185">Reference proteome</keyword>
<sequence>MENVVKQTTNVLSNNVPLQPTGSTASQDNDIQCPICPQPRFFKGQRGLRIHASKTHKQNSEQPISQFLNYSNNQNKPFYETLSQLKHSVPLVKRIPRAARSSVAKKLSESLKTAVSDNSKHSWELLLTFPYRILHADIDRKNLSLTSSLKSNCCSSELESDRISNLLKHPTFRNGSSIYKKVERKVHDGDVKSAARLLFSNDAVAPNIPSTLAALHSKHPPLPSNLNLPDAPENTDIYIVASTQDVLHAVKSFNSGSAGGLDGLTPQHLKDLLYGTPGDAGTSLLEDLTALVNLMLSGKINESITEILYGANLCALAKKDGGVRPIAIGTTYRRLAAKICCKAISHNLKKEFEPYQLGFGSKGGCEAAIHSLRTYITKSTNDILLKVDVKNAFNSLSRDALLTQIKQKIPHIYNFLWQCYSEPTKLMYLNNTLLSAVGCQQGDPLGPAIFSLGINPIIRLLNSKFNVWYLDDGTLGGSVNTVFDDLHILIQEFEHIGLELNFSKCELFIPDSLSNKDEVISKFNTLAPNIKILNESSLHLLGSPIFDESFPSFVENKISKFCSNSDRLLNINTHIAYNIIRYCLFVPNFTQVLRSTPFWKYPDLTAKFDEKIKCILSSLFNITFEDRIWTQASLPVRHGGLGIRQISHISLPAFLSSAHGTQNLVKKILTPFFGDFEIAYLPEAKKSWSLACPNVASPINPKIQRQWDEPINDLYRTSLLDSSQNSAESARLLAVSKWESGLWLHTIPSPHIGTLLDNATFRLSISLRLGAKTNAPHYCRCGDNVSALGHHGLSCLKSAGRLLRHSAINDILRRALVTAGVPAILEPPGLIRDDGKRPDGMSLVPWRMGRPLVWDFTCVDTVAPSHLQNTSKRAGAAATHQESIKRLSTTNLPDNSNNMLRGWSLVAVCWLTVANSRKHCLECSHFLEGCVTKGIHVAAMLRGSGGAPAQPKGVQIDYDAATD</sequence>
<dbReference type="InterPro" id="IPR000477">
    <property type="entry name" value="RT_dom"/>
</dbReference>
<organism evidence="2 3">
    <name type="scientific">Galleria mellonella</name>
    <name type="common">Greater wax moth</name>
    <dbReference type="NCBI Taxonomy" id="7137"/>
    <lineage>
        <taxon>Eukaryota</taxon>
        <taxon>Metazoa</taxon>
        <taxon>Ecdysozoa</taxon>
        <taxon>Arthropoda</taxon>
        <taxon>Hexapoda</taxon>
        <taxon>Insecta</taxon>
        <taxon>Pterygota</taxon>
        <taxon>Neoptera</taxon>
        <taxon>Endopterygota</taxon>
        <taxon>Lepidoptera</taxon>
        <taxon>Glossata</taxon>
        <taxon>Ditrysia</taxon>
        <taxon>Pyraloidea</taxon>
        <taxon>Pyralidae</taxon>
        <taxon>Galleriinae</taxon>
        <taxon>Galleria</taxon>
    </lineage>
</organism>
<dbReference type="InterPro" id="IPR043502">
    <property type="entry name" value="DNA/RNA_pol_sf"/>
</dbReference>
<dbReference type="Proteomes" id="UP001652740">
    <property type="component" value="Unplaced"/>
</dbReference>
<evidence type="ECO:0000259" key="1">
    <source>
        <dbReference type="PROSITE" id="PS50878"/>
    </source>
</evidence>
<feature type="domain" description="Reverse transcriptase" evidence="1">
    <location>
        <begin position="297"/>
        <end position="545"/>
    </location>
</feature>
<dbReference type="GeneID" id="128202498"/>
<dbReference type="PANTHER" id="PTHR48462:SF1">
    <property type="entry name" value="PROTEIN, PUTATIVE-RELATED"/>
    <property type="match status" value="1"/>
</dbReference>
<dbReference type="SUPFAM" id="SSF56672">
    <property type="entry name" value="DNA/RNA polymerases"/>
    <property type="match status" value="1"/>
</dbReference>
<name>A0ABM3N628_GALME</name>
<dbReference type="Pfam" id="PF00078">
    <property type="entry name" value="RVT_1"/>
    <property type="match status" value="1"/>
</dbReference>
<dbReference type="RefSeq" id="XP_052759031.1">
    <property type="nucleotide sequence ID" value="XM_052903071.1"/>
</dbReference>
<dbReference type="PROSITE" id="PS50878">
    <property type="entry name" value="RT_POL"/>
    <property type="match status" value="1"/>
</dbReference>
<proteinExistence type="predicted"/>
<dbReference type="PANTHER" id="PTHR48462">
    <property type="entry name" value="PROTEIN, PUTATIVE-RELATED"/>
    <property type="match status" value="1"/>
</dbReference>
<evidence type="ECO:0000313" key="2">
    <source>
        <dbReference type="Proteomes" id="UP001652740"/>
    </source>
</evidence>
<accession>A0ABM3N628</accession>
<evidence type="ECO:0000313" key="3">
    <source>
        <dbReference type="RefSeq" id="XP_052759031.1"/>
    </source>
</evidence>
<reference evidence="3" key="1">
    <citation type="submission" date="2025-08" db="UniProtKB">
        <authorList>
            <consortium name="RefSeq"/>
        </authorList>
    </citation>
    <scope>IDENTIFICATION</scope>
    <source>
        <tissue evidence="3">Whole larvae</tissue>
    </source>
</reference>
<protein>
    <submittedName>
        <fullName evidence="3">Uncharacterized protein LOC128202498</fullName>
    </submittedName>
</protein>